<feature type="transmembrane region" description="Helical" evidence="8">
    <location>
        <begin position="175"/>
        <end position="198"/>
    </location>
</feature>
<feature type="transmembrane region" description="Helical" evidence="8">
    <location>
        <begin position="138"/>
        <end position="155"/>
    </location>
</feature>
<dbReference type="InterPro" id="IPR000715">
    <property type="entry name" value="Glycosyl_transferase_4"/>
</dbReference>
<keyword evidence="2" id="KW-1003">Cell membrane</keyword>
<protein>
    <submittedName>
        <fullName evidence="9">Glycosyl transferase</fullName>
    </submittedName>
</protein>
<keyword evidence="4 8" id="KW-0812">Transmembrane</keyword>
<keyword evidence="5 8" id="KW-1133">Transmembrane helix</keyword>
<keyword evidence="7" id="KW-0460">Magnesium</keyword>
<dbReference type="GO" id="GO:0044038">
    <property type="term" value="P:cell wall macromolecule biosynthetic process"/>
    <property type="evidence" value="ECO:0007669"/>
    <property type="project" value="TreeGrafter"/>
</dbReference>
<dbReference type="RefSeq" id="WP_057836633.1">
    <property type="nucleotide sequence ID" value="NZ_LLXZ01000110.1"/>
</dbReference>
<organism evidence="9 10">
    <name type="scientific">Bradyrhizobium jicamae</name>
    <dbReference type="NCBI Taxonomy" id="280332"/>
    <lineage>
        <taxon>Bacteria</taxon>
        <taxon>Pseudomonadati</taxon>
        <taxon>Pseudomonadota</taxon>
        <taxon>Alphaproteobacteria</taxon>
        <taxon>Hyphomicrobiales</taxon>
        <taxon>Nitrobacteraceae</taxon>
        <taxon>Bradyrhizobium</taxon>
    </lineage>
</organism>
<sequence>MVNSQLVLSFAAAVLAAPLSGVLTSAIRPLMVRIALAKPNARSSHRIPTPQGGGIAVIAATLIAATAVIALAGAGDIKIPAAVFGATLFIAAVGFADDVRPLHVLPRLLLQGLAVAAVIVAAPEGLRIVPACPFWLERGLLVLAGLWFVNLVNFMDGLDLMTVAEIVPVTAALVLLGWLGDLPASTAVAAAALFGAMLGFAPFNRPIAKIFLGDVGSLPIGLLAGWCLLQLAWHQQMAAALLLPLYYLADATITLLQRIARGEPFWAAHRSHFYQRATDNGFSVSRVVSEVFALNILLAALAIGAAMTPSSAISGLLLVAGAAATAFLMYRFSRRVPSTG</sequence>
<dbReference type="AlphaFoldDB" id="A0A0R3LLN2"/>
<evidence type="ECO:0000256" key="1">
    <source>
        <dbReference type="ARBA" id="ARBA00004651"/>
    </source>
</evidence>
<dbReference type="GO" id="GO:0005886">
    <property type="term" value="C:plasma membrane"/>
    <property type="evidence" value="ECO:0007669"/>
    <property type="project" value="UniProtKB-SubCell"/>
</dbReference>
<dbReference type="GO" id="GO:0046872">
    <property type="term" value="F:metal ion binding"/>
    <property type="evidence" value="ECO:0007669"/>
    <property type="project" value="UniProtKB-KW"/>
</dbReference>
<dbReference type="OrthoDB" id="9783652at2"/>
<dbReference type="GO" id="GO:0009103">
    <property type="term" value="P:lipopolysaccharide biosynthetic process"/>
    <property type="evidence" value="ECO:0007669"/>
    <property type="project" value="TreeGrafter"/>
</dbReference>
<evidence type="ECO:0000256" key="2">
    <source>
        <dbReference type="ARBA" id="ARBA00022475"/>
    </source>
</evidence>
<dbReference type="PANTHER" id="PTHR22926:SF3">
    <property type="entry name" value="UNDECAPRENYL-PHOSPHATE ALPHA-N-ACETYLGLUCOSAMINYL 1-PHOSPHATE TRANSFERASE"/>
    <property type="match status" value="1"/>
</dbReference>
<feature type="transmembrane region" description="Helical" evidence="8">
    <location>
        <begin position="53"/>
        <end position="72"/>
    </location>
</feature>
<dbReference type="Proteomes" id="UP000050863">
    <property type="component" value="Unassembled WGS sequence"/>
</dbReference>
<feature type="transmembrane region" description="Helical" evidence="8">
    <location>
        <begin position="281"/>
        <end position="306"/>
    </location>
</feature>
<feature type="transmembrane region" description="Helical" evidence="8">
    <location>
        <begin position="210"/>
        <end position="233"/>
    </location>
</feature>
<proteinExistence type="predicted"/>
<dbReference type="PANTHER" id="PTHR22926">
    <property type="entry name" value="PHOSPHO-N-ACETYLMURAMOYL-PENTAPEPTIDE-TRANSFERASE"/>
    <property type="match status" value="1"/>
</dbReference>
<feature type="transmembrane region" description="Helical" evidence="8">
    <location>
        <begin position="79"/>
        <end position="96"/>
    </location>
</feature>
<evidence type="ECO:0000313" key="10">
    <source>
        <dbReference type="Proteomes" id="UP000050863"/>
    </source>
</evidence>
<dbReference type="CDD" id="cd06854">
    <property type="entry name" value="GT_WbpL_WbcO_like"/>
    <property type="match status" value="1"/>
</dbReference>
<name>A0A0R3LLN2_9BRAD</name>
<dbReference type="Pfam" id="PF00953">
    <property type="entry name" value="Glycos_transf_4"/>
    <property type="match status" value="1"/>
</dbReference>
<gene>
    <name evidence="9" type="ORF">CQ12_34605</name>
</gene>
<evidence type="ECO:0000256" key="6">
    <source>
        <dbReference type="ARBA" id="ARBA00023136"/>
    </source>
</evidence>
<reference evidence="9 10" key="1">
    <citation type="submission" date="2014-03" db="EMBL/GenBank/DDBJ databases">
        <title>Bradyrhizobium valentinum sp. nov., isolated from effective nodules of Lupinus mariae-josephae, a lupine endemic of basic-lime soils in Eastern Spain.</title>
        <authorList>
            <person name="Duran D."/>
            <person name="Rey L."/>
            <person name="Navarro A."/>
            <person name="Busquets A."/>
            <person name="Imperial J."/>
            <person name="Ruiz-Argueso T."/>
        </authorList>
    </citation>
    <scope>NUCLEOTIDE SEQUENCE [LARGE SCALE GENOMIC DNA]</scope>
    <source>
        <strain evidence="9 10">PAC68</strain>
    </source>
</reference>
<comment type="caution">
    <text evidence="9">The sequence shown here is derived from an EMBL/GenBank/DDBJ whole genome shotgun (WGS) entry which is preliminary data.</text>
</comment>
<keyword evidence="3 9" id="KW-0808">Transferase</keyword>
<dbReference type="STRING" id="280332.CQ12_34605"/>
<keyword evidence="10" id="KW-1185">Reference proteome</keyword>
<evidence type="ECO:0000256" key="7">
    <source>
        <dbReference type="PIRSR" id="PIRSR600715-1"/>
    </source>
</evidence>
<feature type="transmembrane region" description="Helical" evidence="8">
    <location>
        <begin position="312"/>
        <end position="330"/>
    </location>
</feature>
<dbReference type="GO" id="GO:0016780">
    <property type="term" value="F:phosphotransferase activity, for other substituted phosphate groups"/>
    <property type="evidence" value="ECO:0007669"/>
    <property type="project" value="InterPro"/>
</dbReference>
<dbReference type="EMBL" id="LLXZ01000110">
    <property type="protein sequence ID" value="KRR06733.1"/>
    <property type="molecule type" value="Genomic_DNA"/>
</dbReference>
<evidence type="ECO:0000256" key="3">
    <source>
        <dbReference type="ARBA" id="ARBA00022679"/>
    </source>
</evidence>
<evidence type="ECO:0000256" key="8">
    <source>
        <dbReference type="SAM" id="Phobius"/>
    </source>
</evidence>
<evidence type="ECO:0000256" key="5">
    <source>
        <dbReference type="ARBA" id="ARBA00022989"/>
    </source>
</evidence>
<dbReference type="GO" id="GO:0071555">
    <property type="term" value="P:cell wall organization"/>
    <property type="evidence" value="ECO:0007669"/>
    <property type="project" value="TreeGrafter"/>
</dbReference>
<evidence type="ECO:0000256" key="4">
    <source>
        <dbReference type="ARBA" id="ARBA00022692"/>
    </source>
</evidence>
<feature type="binding site" evidence="7">
    <location>
        <position position="153"/>
    </location>
    <ligand>
        <name>Mg(2+)</name>
        <dbReference type="ChEBI" id="CHEBI:18420"/>
    </ligand>
</feature>
<keyword evidence="6 8" id="KW-0472">Membrane</keyword>
<keyword evidence="7" id="KW-0479">Metal-binding</keyword>
<feature type="transmembrane region" description="Helical" evidence="8">
    <location>
        <begin position="239"/>
        <end position="260"/>
    </location>
</feature>
<comment type="subcellular location">
    <subcellularLocation>
        <location evidence="1">Cell membrane</location>
        <topology evidence="1">Multi-pass membrane protein</topology>
    </subcellularLocation>
</comment>
<feature type="binding site" evidence="7">
    <location>
        <position position="214"/>
    </location>
    <ligand>
        <name>Mg(2+)</name>
        <dbReference type="ChEBI" id="CHEBI:18420"/>
    </ligand>
</feature>
<feature type="transmembrane region" description="Helical" evidence="8">
    <location>
        <begin position="108"/>
        <end position="126"/>
    </location>
</feature>
<evidence type="ECO:0000313" key="9">
    <source>
        <dbReference type="EMBL" id="KRR06733.1"/>
    </source>
</evidence>
<comment type="cofactor">
    <cofactor evidence="7">
        <name>Mg(2+)</name>
        <dbReference type="ChEBI" id="CHEBI:18420"/>
    </cofactor>
</comment>
<accession>A0A0R3LLN2</accession>